<reference evidence="4" key="1">
    <citation type="journal article" date="2019" name="Int. J. Syst. Evol. Microbiol.">
        <title>The Global Catalogue of Microorganisms (GCM) 10K type strain sequencing project: providing services to taxonomists for standard genome sequencing and annotation.</title>
        <authorList>
            <consortium name="The Broad Institute Genomics Platform"/>
            <consortium name="The Broad Institute Genome Sequencing Center for Infectious Disease"/>
            <person name="Wu L."/>
            <person name="Ma J."/>
        </authorList>
    </citation>
    <scope>NUCLEOTIDE SEQUENCE [LARGE SCALE GENOMIC DNA]</scope>
    <source>
        <strain evidence="4">CGMCC 4.1469</strain>
    </source>
</reference>
<evidence type="ECO:0000313" key="3">
    <source>
        <dbReference type="EMBL" id="MFC5887027.1"/>
    </source>
</evidence>
<comment type="caution">
    <text evidence="3">The sequence shown here is derived from an EMBL/GenBank/DDBJ whole genome shotgun (WGS) entry which is preliminary data.</text>
</comment>
<keyword evidence="4" id="KW-1185">Reference proteome</keyword>
<keyword evidence="1" id="KW-0808">Transferase</keyword>
<keyword evidence="3" id="KW-0547">Nucleotide-binding</keyword>
<dbReference type="Gene3D" id="3.30.565.10">
    <property type="entry name" value="Histidine kinase-like ATPase, C-terminal domain"/>
    <property type="match status" value="1"/>
</dbReference>
<evidence type="ECO:0000259" key="2">
    <source>
        <dbReference type="Pfam" id="PF13581"/>
    </source>
</evidence>
<keyword evidence="1" id="KW-0418">Kinase</keyword>
<dbReference type="InterPro" id="IPR050267">
    <property type="entry name" value="Anti-sigma-factor_SerPK"/>
</dbReference>
<dbReference type="InterPro" id="IPR003594">
    <property type="entry name" value="HATPase_dom"/>
</dbReference>
<feature type="domain" description="Histidine kinase/HSP90-like ATPase" evidence="2">
    <location>
        <begin position="23"/>
        <end position="131"/>
    </location>
</feature>
<dbReference type="SUPFAM" id="SSF55874">
    <property type="entry name" value="ATPase domain of HSP90 chaperone/DNA topoisomerase II/histidine kinase"/>
    <property type="match status" value="1"/>
</dbReference>
<accession>A0ABW1EY02</accession>
<organism evidence="3 4">
    <name type="scientific">Kitasatospora aburaviensis</name>
    <dbReference type="NCBI Taxonomy" id="67265"/>
    <lineage>
        <taxon>Bacteria</taxon>
        <taxon>Bacillati</taxon>
        <taxon>Actinomycetota</taxon>
        <taxon>Actinomycetes</taxon>
        <taxon>Kitasatosporales</taxon>
        <taxon>Streptomycetaceae</taxon>
        <taxon>Kitasatospora</taxon>
    </lineage>
</organism>
<gene>
    <name evidence="3" type="ORF">ACFP0N_18820</name>
</gene>
<dbReference type="PANTHER" id="PTHR35526:SF3">
    <property type="entry name" value="ANTI-SIGMA-F FACTOR RSBW"/>
    <property type="match status" value="1"/>
</dbReference>
<dbReference type="EMBL" id="JBHSOD010000022">
    <property type="protein sequence ID" value="MFC5887027.1"/>
    <property type="molecule type" value="Genomic_DNA"/>
</dbReference>
<proteinExistence type="predicted"/>
<evidence type="ECO:0000256" key="1">
    <source>
        <dbReference type="ARBA" id="ARBA00022527"/>
    </source>
</evidence>
<protein>
    <submittedName>
        <fullName evidence="3">ATP-binding protein</fullName>
    </submittedName>
</protein>
<dbReference type="Proteomes" id="UP001596067">
    <property type="component" value="Unassembled WGS sequence"/>
</dbReference>
<sequence>MSLPCLRPPSAESAGEFRLDLFPPTAPQVAGVLRRLLRDMLGSVGLDHDAPCLILSELVTNALVHGGGAPAVVLELRGGRLYITVSDASPVPVVRRAPDDARTGGRGLDLVDALADEWGVELIGSYGKAVWAISAVSV</sequence>
<dbReference type="Pfam" id="PF13581">
    <property type="entry name" value="HATPase_c_2"/>
    <property type="match status" value="1"/>
</dbReference>
<dbReference type="CDD" id="cd16936">
    <property type="entry name" value="HATPase_RsbW-like"/>
    <property type="match status" value="1"/>
</dbReference>
<keyword evidence="3" id="KW-0067">ATP-binding</keyword>
<dbReference type="PANTHER" id="PTHR35526">
    <property type="entry name" value="ANTI-SIGMA-F FACTOR RSBW-RELATED"/>
    <property type="match status" value="1"/>
</dbReference>
<keyword evidence="1" id="KW-0723">Serine/threonine-protein kinase</keyword>
<evidence type="ECO:0000313" key="4">
    <source>
        <dbReference type="Proteomes" id="UP001596067"/>
    </source>
</evidence>
<dbReference type="RefSeq" id="WP_345328637.1">
    <property type="nucleotide sequence ID" value="NZ_BAAAVH010000051.1"/>
</dbReference>
<name>A0ABW1EY02_9ACTN</name>
<dbReference type="GO" id="GO:0005524">
    <property type="term" value="F:ATP binding"/>
    <property type="evidence" value="ECO:0007669"/>
    <property type="project" value="UniProtKB-KW"/>
</dbReference>
<dbReference type="InterPro" id="IPR036890">
    <property type="entry name" value="HATPase_C_sf"/>
</dbReference>